<accession>A0ABT5MKG9</accession>
<comment type="similarity">
    <text evidence="6">Belongs to the methyl-accepting chemotaxis (MCP) protein family.</text>
</comment>
<feature type="domain" description="Methyl-accepting transducer" evidence="9">
    <location>
        <begin position="353"/>
        <end position="582"/>
    </location>
</feature>
<feature type="transmembrane region" description="Helical" evidence="8">
    <location>
        <begin position="274"/>
        <end position="297"/>
    </location>
</feature>
<dbReference type="Proteomes" id="UP001528672">
    <property type="component" value="Unassembled WGS sequence"/>
</dbReference>
<keyword evidence="4 8" id="KW-1133">Transmembrane helix</keyword>
<keyword evidence="5 8" id="KW-0472">Membrane</keyword>
<dbReference type="PANTHER" id="PTHR43531">
    <property type="entry name" value="PROTEIN ICFG"/>
    <property type="match status" value="1"/>
</dbReference>
<comment type="subcellular location">
    <subcellularLocation>
        <location evidence="1">Cell membrane</location>
        <topology evidence="1">Multi-pass membrane protein</topology>
    </subcellularLocation>
</comment>
<evidence type="ECO:0000313" key="12">
    <source>
        <dbReference type="Proteomes" id="UP001528672"/>
    </source>
</evidence>
<proteinExistence type="inferred from homology"/>
<evidence type="ECO:0000256" key="8">
    <source>
        <dbReference type="SAM" id="Phobius"/>
    </source>
</evidence>
<sequence length="621" mass="64007">MLSSLRTKLQLITTLSVVVALSLTGAITYVLLRASIAQTAAQQLSAASEGNGMAIDLWVAAKATSVQAAANAVQHGDPQGIVLHMNKAGGFPVTTVGWTDKTYVSSSTTTPANYDPTVRPWYKAAAQAGKLVVTPPYADASTGVAFVSFAAPMLRDGTLAGVVSGAVPLDGVRQVVNAVHPTPNSLAILVTRSGQLLAHTDPKMTLKPASELSPALAGDSLSNLLNATTPQALELGGVSKLMQARAIQGTDWYLIVALDKADATQALGEVSRGMLLATVVLALLAAALSAVFTARAFRRLTQVRDAMADISSGGGDLTRRLPISGRDEVAQVARSFNTFADKMALVLREIRQGAESVRLASDEIRNGNQDLSSRTEGAASSLEQTSAALVQLTASVQQSAEATVRATQLASEASQVAAKGGEVVAGAVSTMDEINQSSARISDIIGVIDGIAFQTNILALNAAVEAARAGENGRGFAVVAAEVRSLAQRSATAAKEIKGLISTSEERVSTGTQRVQAVGQTMDAIMGSIRRVSQLIGEINGAMHEQSNGIGQISQAVAEMDRSTQQNAALVEESAAAASVLNDQAHHLAQAVGTFQLGDASLPDSALAGPAAPSGHAARLR</sequence>
<dbReference type="InterPro" id="IPR033479">
    <property type="entry name" value="dCache_1"/>
</dbReference>
<dbReference type="PANTHER" id="PTHR43531:SF16">
    <property type="entry name" value="METHYL-ACCEPTING CHEMOTAXIS PROTEIN II"/>
    <property type="match status" value="1"/>
</dbReference>
<name>A0ABT5MKG9_9BURK</name>
<reference evidence="11 12" key="1">
    <citation type="submission" date="2023-02" db="EMBL/GenBank/DDBJ databases">
        <title>Bacterial whole genome sequence for Curvibacter sp. HBC28.</title>
        <authorList>
            <person name="Le V."/>
            <person name="Ko S.-R."/>
            <person name="Ahn C.-Y."/>
            <person name="Oh H.-M."/>
        </authorList>
    </citation>
    <scope>NUCLEOTIDE SEQUENCE [LARGE SCALE GENOMIC DNA]</scope>
    <source>
        <strain evidence="11 12">HBC28</strain>
    </source>
</reference>
<dbReference type="Gene3D" id="3.30.450.20">
    <property type="entry name" value="PAS domain"/>
    <property type="match status" value="2"/>
</dbReference>
<dbReference type="InterPro" id="IPR051310">
    <property type="entry name" value="MCP_chemotaxis"/>
</dbReference>
<dbReference type="SUPFAM" id="SSF58104">
    <property type="entry name" value="Methyl-accepting chemotaxis protein (MCP) signaling domain"/>
    <property type="match status" value="1"/>
</dbReference>
<dbReference type="InterPro" id="IPR004089">
    <property type="entry name" value="MCPsignal_dom"/>
</dbReference>
<keyword evidence="12" id="KW-1185">Reference proteome</keyword>
<dbReference type="Gene3D" id="1.10.287.950">
    <property type="entry name" value="Methyl-accepting chemotaxis protein"/>
    <property type="match status" value="1"/>
</dbReference>
<dbReference type="CDD" id="cd12913">
    <property type="entry name" value="PDC1_MCP_like"/>
    <property type="match status" value="1"/>
</dbReference>
<dbReference type="CDD" id="cd11386">
    <property type="entry name" value="MCP_signal"/>
    <property type="match status" value="1"/>
</dbReference>
<organism evidence="11 12">
    <name type="scientific">Curvibacter microcysteis</name>
    <dbReference type="NCBI Taxonomy" id="3026419"/>
    <lineage>
        <taxon>Bacteria</taxon>
        <taxon>Pseudomonadati</taxon>
        <taxon>Pseudomonadota</taxon>
        <taxon>Betaproteobacteria</taxon>
        <taxon>Burkholderiales</taxon>
        <taxon>Comamonadaceae</taxon>
        <taxon>Curvibacter</taxon>
    </lineage>
</organism>
<keyword evidence="2" id="KW-1003">Cell membrane</keyword>
<keyword evidence="3 8" id="KW-0812">Transmembrane</keyword>
<evidence type="ECO:0000256" key="5">
    <source>
        <dbReference type="ARBA" id="ARBA00023136"/>
    </source>
</evidence>
<protein>
    <submittedName>
        <fullName evidence="11">Methyl-accepting chemotaxis protein</fullName>
    </submittedName>
</protein>
<evidence type="ECO:0000256" key="1">
    <source>
        <dbReference type="ARBA" id="ARBA00004651"/>
    </source>
</evidence>
<dbReference type="InterPro" id="IPR003660">
    <property type="entry name" value="HAMP_dom"/>
</dbReference>
<dbReference type="SMART" id="SM00304">
    <property type="entry name" value="HAMP"/>
    <property type="match status" value="1"/>
</dbReference>
<dbReference type="Pfam" id="PF00672">
    <property type="entry name" value="HAMP"/>
    <property type="match status" value="1"/>
</dbReference>
<feature type="domain" description="HAMP" evidence="10">
    <location>
        <begin position="294"/>
        <end position="348"/>
    </location>
</feature>
<dbReference type="InterPro" id="IPR029151">
    <property type="entry name" value="Sensor-like_sf"/>
</dbReference>
<evidence type="ECO:0000256" key="7">
    <source>
        <dbReference type="PROSITE-ProRule" id="PRU00284"/>
    </source>
</evidence>
<dbReference type="RefSeq" id="WP_273927401.1">
    <property type="nucleotide sequence ID" value="NZ_JAQSIO010000004.1"/>
</dbReference>
<evidence type="ECO:0000259" key="9">
    <source>
        <dbReference type="PROSITE" id="PS50111"/>
    </source>
</evidence>
<evidence type="ECO:0000256" key="6">
    <source>
        <dbReference type="ARBA" id="ARBA00029447"/>
    </source>
</evidence>
<dbReference type="CDD" id="cd06225">
    <property type="entry name" value="HAMP"/>
    <property type="match status" value="1"/>
</dbReference>
<evidence type="ECO:0000256" key="2">
    <source>
        <dbReference type="ARBA" id="ARBA00022475"/>
    </source>
</evidence>
<evidence type="ECO:0000256" key="4">
    <source>
        <dbReference type="ARBA" id="ARBA00022989"/>
    </source>
</evidence>
<dbReference type="SMART" id="SM00283">
    <property type="entry name" value="MA"/>
    <property type="match status" value="1"/>
</dbReference>
<dbReference type="SUPFAM" id="SSF103190">
    <property type="entry name" value="Sensory domain-like"/>
    <property type="match status" value="1"/>
</dbReference>
<dbReference type="Pfam" id="PF02743">
    <property type="entry name" value="dCache_1"/>
    <property type="match status" value="1"/>
</dbReference>
<dbReference type="PROSITE" id="PS50885">
    <property type="entry name" value="HAMP"/>
    <property type="match status" value="1"/>
</dbReference>
<comment type="caution">
    <text evidence="11">The sequence shown here is derived from an EMBL/GenBank/DDBJ whole genome shotgun (WGS) entry which is preliminary data.</text>
</comment>
<dbReference type="Pfam" id="PF00015">
    <property type="entry name" value="MCPsignal"/>
    <property type="match status" value="1"/>
</dbReference>
<evidence type="ECO:0000313" key="11">
    <source>
        <dbReference type="EMBL" id="MDD0815715.1"/>
    </source>
</evidence>
<dbReference type="PROSITE" id="PS50111">
    <property type="entry name" value="CHEMOTAXIS_TRANSDUC_2"/>
    <property type="match status" value="1"/>
</dbReference>
<keyword evidence="7" id="KW-0807">Transducer</keyword>
<feature type="transmembrane region" description="Helical" evidence="8">
    <location>
        <begin position="12"/>
        <end position="32"/>
    </location>
</feature>
<evidence type="ECO:0000259" key="10">
    <source>
        <dbReference type="PROSITE" id="PS50885"/>
    </source>
</evidence>
<gene>
    <name evidence="11" type="ORF">PSQ39_13845</name>
</gene>
<dbReference type="EMBL" id="JAQSIO010000004">
    <property type="protein sequence ID" value="MDD0815715.1"/>
    <property type="molecule type" value="Genomic_DNA"/>
</dbReference>
<evidence type="ECO:0000256" key="3">
    <source>
        <dbReference type="ARBA" id="ARBA00022692"/>
    </source>
</evidence>